<sequence length="314" mass="35526">GNNQRLEHLGDTLLKFVTTDYLFKHFPYHHEGHLSILPEHMANNGQVCRDLGLTEFIIEDTPAAPSALLSLDADSKIFADVLESFVGAVFVDKDLTWVERLCQVCFFPRLVEFILTQEWNDPKSKLQQCCLTLRDRPTASRNWPATCWTAAPVAATIAAFESRLRQVGEGGADERRKNALQQNQDSFPVLQFHQQVIEQRYSPSLRASMLAKVYDNDAALVTAFTHVDGDTPLYQETDGGDLDDVGEVSFDDEEEPRSSALPCSPSRSQHRKWQTMPEDGLGTWTRPLVMNMCREEPHQSSAERIRQEKSSSDR</sequence>
<feature type="domain" description="RNase III" evidence="3">
    <location>
        <begin position="1"/>
        <end position="94"/>
    </location>
</feature>
<name>A0A1I8F1S1_9PLAT</name>
<dbReference type="SUPFAM" id="SSF69065">
    <property type="entry name" value="RNase III domain-like"/>
    <property type="match status" value="1"/>
</dbReference>
<evidence type="ECO:0000313" key="4">
    <source>
        <dbReference type="Proteomes" id="UP000095280"/>
    </source>
</evidence>
<feature type="region of interest" description="Disordered" evidence="2">
    <location>
        <begin position="230"/>
        <end position="314"/>
    </location>
</feature>
<dbReference type="GO" id="GO:0005634">
    <property type="term" value="C:nucleus"/>
    <property type="evidence" value="ECO:0007669"/>
    <property type="project" value="TreeGrafter"/>
</dbReference>
<dbReference type="Pfam" id="PF00636">
    <property type="entry name" value="Ribonuclease_3"/>
    <property type="match status" value="1"/>
</dbReference>
<dbReference type="GO" id="GO:0003725">
    <property type="term" value="F:double-stranded RNA binding"/>
    <property type="evidence" value="ECO:0007669"/>
    <property type="project" value="TreeGrafter"/>
</dbReference>
<evidence type="ECO:0000256" key="1">
    <source>
        <dbReference type="ARBA" id="ARBA00022884"/>
    </source>
</evidence>
<feature type="compositionally biased region" description="Acidic residues" evidence="2">
    <location>
        <begin position="238"/>
        <end position="255"/>
    </location>
</feature>
<dbReference type="PANTHER" id="PTHR11207:SF0">
    <property type="entry name" value="RIBONUCLEASE 3"/>
    <property type="match status" value="1"/>
</dbReference>
<evidence type="ECO:0000256" key="2">
    <source>
        <dbReference type="SAM" id="MobiDB-lite"/>
    </source>
</evidence>
<dbReference type="SMART" id="SM00535">
    <property type="entry name" value="RIBOc"/>
    <property type="match status" value="1"/>
</dbReference>
<evidence type="ECO:0000313" key="5">
    <source>
        <dbReference type="WBParaSite" id="maker-unitig_12915-snap-gene-0.2-mRNA-1"/>
    </source>
</evidence>
<dbReference type="InterPro" id="IPR036389">
    <property type="entry name" value="RNase_III_sf"/>
</dbReference>
<dbReference type="WBParaSite" id="maker-unitig_12915-snap-gene-0.2-mRNA-1">
    <property type="protein sequence ID" value="maker-unitig_12915-snap-gene-0.2-mRNA-1"/>
    <property type="gene ID" value="maker-unitig_12915-snap-gene-0.2"/>
</dbReference>
<dbReference type="CDD" id="cd00593">
    <property type="entry name" value="RIBOc"/>
    <property type="match status" value="1"/>
</dbReference>
<dbReference type="AlphaFoldDB" id="A0A1I8F1S1"/>
<evidence type="ECO:0000259" key="3">
    <source>
        <dbReference type="PROSITE" id="PS50142"/>
    </source>
</evidence>
<proteinExistence type="predicted"/>
<organism evidence="4 5">
    <name type="scientific">Macrostomum lignano</name>
    <dbReference type="NCBI Taxonomy" id="282301"/>
    <lineage>
        <taxon>Eukaryota</taxon>
        <taxon>Metazoa</taxon>
        <taxon>Spiralia</taxon>
        <taxon>Lophotrochozoa</taxon>
        <taxon>Platyhelminthes</taxon>
        <taxon>Rhabditophora</taxon>
        <taxon>Macrostomorpha</taxon>
        <taxon>Macrostomida</taxon>
        <taxon>Macrostomidae</taxon>
        <taxon>Macrostomum</taxon>
    </lineage>
</organism>
<feature type="compositionally biased region" description="Basic and acidic residues" evidence="2">
    <location>
        <begin position="293"/>
        <end position="314"/>
    </location>
</feature>
<reference evidence="5" key="1">
    <citation type="submission" date="2016-11" db="UniProtKB">
        <authorList>
            <consortium name="WormBaseParasite"/>
        </authorList>
    </citation>
    <scope>IDENTIFICATION</scope>
</reference>
<dbReference type="PROSITE" id="PS50142">
    <property type="entry name" value="RNASE_3_2"/>
    <property type="match status" value="1"/>
</dbReference>
<keyword evidence="1" id="KW-0694">RNA-binding</keyword>
<dbReference type="PANTHER" id="PTHR11207">
    <property type="entry name" value="RIBONUCLEASE III"/>
    <property type="match status" value="1"/>
</dbReference>
<accession>A0A1I8F1S1</accession>
<dbReference type="InterPro" id="IPR000999">
    <property type="entry name" value="RNase_III_dom"/>
</dbReference>
<keyword evidence="4" id="KW-1185">Reference proteome</keyword>
<protein>
    <submittedName>
        <fullName evidence="5">RNase III domain-containing protein</fullName>
    </submittedName>
</protein>
<dbReference type="GO" id="GO:0010468">
    <property type="term" value="P:regulation of gene expression"/>
    <property type="evidence" value="ECO:0007669"/>
    <property type="project" value="TreeGrafter"/>
</dbReference>
<dbReference type="GO" id="GO:0006396">
    <property type="term" value="P:RNA processing"/>
    <property type="evidence" value="ECO:0007669"/>
    <property type="project" value="InterPro"/>
</dbReference>
<dbReference type="GO" id="GO:0004525">
    <property type="term" value="F:ribonuclease III activity"/>
    <property type="evidence" value="ECO:0007669"/>
    <property type="project" value="InterPro"/>
</dbReference>
<dbReference type="Gene3D" id="1.10.1520.10">
    <property type="entry name" value="Ribonuclease III domain"/>
    <property type="match status" value="1"/>
</dbReference>
<dbReference type="Proteomes" id="UP000095280">
    <property type="component" value="Unplaced"/>
</dbReference>